<comment type="similarity">
    <text evidence="7">Belongs to the MurCDEF family.</text>
</comment>
<dbReference type="GO" id="GO:0005737">
    <property type="term" value="C:cytoplasm"/>
    <property type="evidence" value="ECO:0007669"/>
    <property type="project" value="UniProtKB-SubCell"/>
</dbReference>
<dbReference type="SUPFAM" id="SSF51984">
    <property type="entry name" value="MurCD N-terminal domain"/>
    <property type="match status" value="1"/>
</dbReference>
<comment type="pathway">
    <text evidence="2 7 8">Cell wall biogenesis; peptidoglycan biosynthesis.</text>
</comment>
<keyword evidence="7 8" id="KW-0132">Cell division</keyword>
<keyword evidence="7 8" id="KW-0131">Cell cycle</keyword>
<reference evidence="12" key="2">
    <citation type="submission" date="2024-02" db="EMBL/GenBank/DDBJ databases">
        <title>Neisseria leonii sp. nov.</title>
        <authorList>
            <person name="Boutroux M."/>
            <person name="Favre-Rochex S."/>
            <person name="Gorgette O."/>
            <person name="Touak G."/>
            <person name="Muhle E."/>
            <person name="Chesneau O."/>
            <person name="Clermont D."/>
            <person name="Rahi P."/>
        </authorList>
    </citation>
    <scope>NUCLEOTIDE SEQUENCE</scope>
    <source>
        <strain evidence="12">51.81</strain>
    </source>
</reference>
<keyword evidence="3 7" id="KW-0963">Cytoplasm</keyword>
<evidence type="ECO:0000313" key="13">
    <source>
        <dbReference type="Proteomes" id="UP001149607"/>
    </source>
</evidence>
<evidence type="ECO:0000256" key="1">
    <source>
        <dbReference type="ARBA" id="ARBA00004496"/>
    </source>
</evidence>
<gene>
    <name evidence="7 11" type="primary">murD</name>
    <name evidence="11" type="ORF">ORY91_002120</name>
    <name evidence="12" type="ORF">V9W64_04825</name>
</gene>
<evidence type="ECO:0000256" key="8">
    <source>
        <dbReference type="RuleBase" id="RU003664"/>
    </source>
</evidence>
<evidence type="ECO:0000259" key="9">
    <source>
        <dbReference type="Pfam" id="PF02875"/>
    </source>
</evidence>
<dbReference type="Gene3D" id="3.40.50.720">
    <property type="entry name" value="NAD(P)-binding Rossmann-like Domain"/>
    <property type="match status" value="1"/>
</dbReference>
<keyword evidence="13" id="KW-1185">Reference proteome</keyword>
<evidence type="ECO:0000313" key="11">
    <source>
        <dbReference type="EMBL" id="MDD9328682.1"/>
    </source>
</evidence>
<dbReference type="Pfam" id="PF08245">
    <property type="entry name" value="Mur_ligase_M"/>
    <property type="match status" value="1"/>
</dbReference>
<comment type="subcellular location">
    <subcellularLocation>
        <location evidence="1 7 8">Cytoplasm</location>
    </subcellularLocation>
</comment>
<evidence type="ECO:0000256" key="4">
    <source>
        <dbReference type="ARBA" id="ARBA00022598"/>
    </source>
</evidence>
<evidence type="ECO:0000259" key="10">
    <source>
        <dbReference type="Pfam" id="PF08245"/>
    </source>
</evidence>
<feature type="domain" description="Mur ligase C-terminal" evidence="9">
    <location>
        <begin position="309"/>
        <end position="422"/>
    </location>
</feature>
<evidence type="ECO:0000256" key="3">
    <source>
        <dbReference type="ARBA" id="ARBA00022490"/>
    </source>
</evidence>
<dbReference type="EC" id="6.3.2.9" evidence="7 8"/>
<evidence type="ECO:0000256" key="2">
    <source>
        <dbReference type="ARBA" id="ARBA00004752"/>
    </source>
</evidence>
<feature type="domain" description="Mur ligase central" evidence="10">
    <location>
        <begin position="115"/>
        <end position="286"/>
    </location>
</feature>
<dbReference type="HAMAP" id="MF_00639">
    <property type="entry name" value="MurD"/>
    <property type="match status" value="1"/>
</dbReference>
<dbReference type="InterPro" id="IPR013221">
    <property type="entry name" value="Mur_ligase_cen"/>
</dbReference>
<evidence type="ECO:0000313" key="12">
    <source>
        <dbReference type="EMBL" id="WWY04045.1"/>
    </source>
</evidence>
<dbReference type="GO" id="GO:0051301">
    <property type="term" value="P:cell division"/>
    <property type="evidence" value="ECO:0007669"/>
    <property type="project" value="UniProtKB-KW"/>
</dbReference>
<reference evidence="11" key="1">
    <citation type="submission" date="2022-10" db="EMBL/GenBank/DDBJ databases">
        <authorList>
            <person name="Boutroux M."/>
        </authorList>
    </citation>
    <scope>NUCLEOTIDE SEQUENCE</scope>
    <source>
        <strain evidence="11">51.81</strain>
    </source>
</reference>
<dbReference type="GO" id="GO:0008764">
    <property type="term" value="F:UDP-N-acetylmuramoylalanine-D-glutamate ligase activity"/>
    <property type="evidence" value="ECO:0007669"/>
    <property type="project" value="UniProtKB-UniRule"/>
</dbReference>
<dbReference type="PANTHER" id="PTHR43692:SF1">
    <property type="entry name" value="UDP-N-ACETYLMURAMOYLALANINE--D-GLUTAMATE LIGASE"/>
    <property type="match status" value="1"/>
</dbReference>
<dbReference type="InterPro" id="IPR005762">
    <property type="entry name" value="MurD"/>
</dbReference>
<evidence type="ECO:0000256" key="6">
    <source>
        <dbReference type="ARBA" id="ARBA00022840"/>
    </source>
</evidence>
<feature type="binding site" evidence="7">
    <location>
        <begin position="117"/>
        <end position="123"/>
    </location>
    <ligand>
        <name>ATP</name>
        <dbReference type="ChEBI" id="CHEBI:30616"/>
    </ligand>
</feature>
<comment type="catalytic activity">
    <reaction evidence="7 8">
        <text>UDP-N-acetyl-alpha-D-muramoyl-L-alanine + D-glutamate + ATP = UDP-N-acetyl-alpha-D-muramoyl-L-alanyl-D-glutamate + ADP + phosphate + H(+)</text>
        <dbReference type="Rhea" id="RHEA:16429"/>
        <dbReference type="ChEBI" id="CHEBI:15378"/>
        <dbReference type="ChEBI" id="CHEBI:29986"/>
        <dbReference type="ChEBI" id="CHEBI:30616"/>
        <dbReference type="ChEBI" id="CHEBI:43474"/>
        <dbReference type="ChEBI" id="CHEBI:83898"/>
        <dbReference type="ChEBI" id="CHEBI:83900"/>
        <dbReference type="ChEBI" id="CHEBI:456216"/>
        <dbReference type="EC" id="6.3.2.9"/>
    </reaction>
</comment>
<dbReference type="AlphaFoldDB" id="A0A9X4E7X2"/>
<dbReference type="NCBIfam" id="TIGR01087">
    <property type="entry name" value="murD"/>
    <property type="match status" value="1"/>
</dbReference>
<dbReference type="InterPro" id="IPR036565">
    <property type="entry name" value="Mur-like_cat_sf"/>
</dbReference>
<organism evidence="11">
    <name type="scientific">Neisseria leonii</name>
    <dbReference type="NCBI Taxonomy" id="2995413"/>
    <lineage>
        <taxon>Bacteria</taxon>
        <taxon>Pseudomonadati</taxon>
        <taxon>Pseudomonadota</taxon>
        <taxon>Betaproteobacteria</taxon>
        <taxon>Neisseriales</taxon>
        <taxon>Neisseriaceae</taxon>
        <taxon>Neisseria</taxon>
    </lineage>
</organism>
<dbReference type="PANTHER" id="PTHR43692">
    <property type="entry name" value="UDP-N-ACETYLMURAMOYLALANINE--D-GLUTAMATE LIGASE"/>
    <property type="match status" value="1"/>
</dbReference>
<evidence type="ECO:0000256" key="5">
    <source>
        <dbReference type="ARBA" id="ARBA00022741"/>
    </source>
</evidence>
<keyword evidence="7 8" id="KW-0961">Cell wall biogenesis/degradation</keyword>
<name>A0A9X4E7X2_9NEIS</name>
<keyword evidence="6 7" id="KW-0067">ATP-binding</keyword>
<dbReference type="EMBL" id="JAPQFL010000008">
    <property type="protein sequence ID" value="MDD9328682.1"/>
    <property type="molecule type" value="Genomic_DNA"/>
</dbReference>
<dbReference type="SUPFAM" id="SSF53244">
    <property type="entry name" value="MurD-like peptide ligases, peptide-binding domain"/>
    <property type="match status" value="1"/>
</dbReference>
<dbReference type="Pfam" id="PF02875">
    <property type="entry name" value="Mur_ligase_C"/>
    <property type="match status" value="1"/>
</dbReference>
<dbReference type="GO" id="GO:0009252">
    <property type="term" value="P:peptidoglycan biosynthetic process"/>
    <property type="evidence" value="ECO:0007669"/>
    <property type="project" value="UniProtKB-UniRule"/>
</dbReference>
<dbReference type="Gene3D" id="3.90.190.20">
    <property type="entry name" value="Mur ligase, C-terminal domain"/>
    <property type="match status" value="1"/>
</dbReference>
<dbReference type="InterPro" id="IPR036615">
    <property type="entry name" value="Mur_ligase_C_dom_sf"/>
</dbReference>
<dbReference type="SUPFAM" id="SSF53623">
    <property type="entry name" value="MurD-like peptide ligases, catalytic domain"/>
    <property type="match status" value="1"/>
</dbReference>
<comment type="function">
    <text evidence="7 8">Cell wall formation. Catalyzes the addition of glutamate to the nucleotide precursor UDP-N-acetylmuramoyl-L-alanine (UMA).</text>
</comment>
<protein>
    <recommendedName>
        <fullName evidence="7 8">UDP-N-acetylmuramoylalanine--D-glutamate ligase</fullName>
        <ecNumber evidence="7 8">6.3.2.9</ecNumber>
    </recommendedName>
    <alternativeName>
        <fullName evidence="7">D-glutamic acid-adding enzyme</fullName>
    </alternativeName>
    <alternativeName>
        <fullName evidence="7">UDP-N-acetylmuramoyl-L-alanyl-D-glutamate synthetase</fullName>
    </alternativeName>
</protein>
<dbReference type="InterPro" id="IPR004101">
    <property type="entry name" value="Mur_ligase_C"/>
</dbReference>
<dbReference type="Proteomes" id="UP001149607">
    <property type="component" value="Chromosome"/>
</dbReference>
<dbReference type="EMBL" id="CP146598">
    <property type="protein sequence ID" value="WWY04045.1"/>
    <property type="molecule type" value="Genomic_DNA"/>
</dbReference>
<keyword evidence="7 8" id="KW-0133">Cell shape</keyword>
<accession>A0A9X4E7X2</accession>
<keyword evidence="4 7" id="KW-0436">Ligase</keyword>
<dbReference type="GO" id="GO:0005524">
    <property type="term" value="F:ATP binding"/>
    <property type="evidence" value="ECO:0007669"/>
    <property type="project" value="UniProtKB-UniRule"/>
</dbReference>
<dbReference type="GO" id="GO:0008360">
    <property type="term" value="P:regulation of cell shape"/>
    <property type="evidence" value="ECO:0007669"/>
    <property type="project" value="UniProtKB-KW"/>
</dbReference>
<dbReference type="RefSeq" id="WP_274585728.1">
    <property type="nucleotide sequence ID" value="NZ_CP145811.1"/>
</dbReference>
<keyword evidence="7 8" id="KW-0573">Peptidoglycan synthesis</keyword>
<dbReference type="Gene3D" id="3.40.1190.10">
    <property type="entry name" value="Mur-like, catalytic domain"/>
    <property type="match status" value="1"/>
</dbReference>
<dbReference type="Pfam" id="PF21799">
    <property type="entry name" value="MurD-like_N"/>
    <property type="match status" value="1"/>
</dbReference>
<evidence type="ECO:0000256" key="7">
    <source>
        <dbReference type="HAMAP-Rule" id="MF_00639"/>
    </source>
</evidence>
<proteinExistence type="inferred from homology"/>
<keyword evidence="5 7" id="KW-0547">Nucleotide-binding</keyword>
<dbReference type="GO" id="GO:0071555">
    <property type="term" value="P:cell wall organization"/>
    <property type="evidence" value="ECO:0007669"/>
    <property type="project" value="UniProtKB-KW"/>
</dbReference>
<sequence length="445" mass="46849">MNWQKRKILVAGLGGSGVSAIAYLRGCGAAVSAYDAGMDEARAAGLTVRFPDLPLYGGRLDDVPLADFDTLVLSPGITRRQAAVAAFERRGGEVLGDVEILARIVRARGDKVIAITGSNGKTTVTSLVGHLCRESGLDTVVAGNIGTPVLEAEMQRGGKKAGVWVLELSSFQLETAPGLNADAAVCLNISEDHLERYNDLLDYAHSKTAVFNGSGVQVLNADDAFCRAMRRGGREVKWFSLRQENDYWADTAAGRLKNGGTDLLALEAVPLQGLHNAANALAALALCESIGLTRAELLRHLKTFKGLPHRVEKIGEKNGITFIDDSKGTNVGATLAAISGLSAPLVLILGGQGKGQDFTPLVPAVRGKARAVLLIGADAAQIRRDLAAAGVVMTDCATLPEAVQAAYRLAQSGDTVLLSPACASFDMFDGYAHRAQVFAEAFRAL</sequence>